<accession>A0ABT7TEG7</accession>
<dbReference type="InterPro" id="IPR025238">
    <property type="entry name" value="DUF4184"/>
</dbReference>
<keyword evidence="3" id="KW-1185">Reference proteome</keyword>
<dbReference type="EMBL" id="JAUCMM010000003">
    <property type="protein sequence ID" value="MDM7887967.1"/>
    <property type="molecule type" value="Genomic_DNA"/>
</dbReference>
<reference evidence="2 3" key="1">
    <citation type="submission" date="2023-06" db="EMBL/GenBank/DDBJ databases">
        <authorList>
            <person name="Feng G."/>
            <person name="Li J."/>
            <person name="Zhu H."/>
        </authorList>
    </citation>
    <scope>NUCLEOTIDE SEQUENCE [LARGE SCALE GENOMIC DNA]</scope>
    <source>
        <strain evidence="2 3">RHCJP20</strain>
    </source>
</reference>
<dbReference type="RefSeq" id="WP_289469668.1">
    <property type="nucleotide sequence ID" value="NZ_JAUCMM010000003.1"/>
</dbReference>
<evidence type="ECO:0000256" key="1">
    <source>
        <dbReference type="SAM" id="Phobius"/>
    </source>
</evidence>
<comment type="caution">
    <text evidence="2">The sequence shown here is derived from an EMBL/GenBank/DDBJ whole genome shotgun (WGS) entry which is preliminary data.</text>
</comment>
<keyword evidence="1" id="KW-0472">Membrane</keyword>
<sequence length="246" mass="25920">MPFTVSHAVVALAARRTPLPVAAVAVGAMAPDAVLFAPFLPPYEDAHSWWGIPTIDLAVSLVVLATWWFLVRPAWSPVVPGLRRRLPRSWGRPPSLGARDALPVVVGCVLGSVTHVVWDGFTHEHGFVVLAWPALRDATVGGYPLPFLLQDVSSVLGLLAMLVVGGVWWRRTDAREVEPLRPVERVVPVVAVGVVVVLALAVGVRALLGGAGVGGTVTALAFRVPALVAAALVVGAVALLVARLKR</sequence>
<proteinExistence type="predicted"/>
<protein>
    <submittedName>
        <fullName evidence="2">DUF4184 family protein</fullName>
    </submittedName>
</protein>
<feature type="transmembrane region" description="Helical" evidence="1">
    <location>
        <begin position="189"/>
        <end position="208"/>
    </location>
</feature>
<evidence type="ECO:0000313" key="3">
    <source>
        <dbReference type="Proteomes" id="UP001235720"/>
    </source>
</evidence>
<keyword evidence="1" id="KW-1133">Transmembrane helix</keyword>
<keyword evidence="1" id="KW-0812">Transmembrane</keyword>
<dbReference type="Proteomes" id="UP001235720">
    <property type="component" value="Unassembled WGS sequence"/>
</dbReference>
<feature type="transmembrane region" description="Helical" evidence="1">
    <location>
        <begin position="47"/>
        <end position="75"/>
    </location>
</feature>
<feature type="transmembrane region" description="Helical" evidence="1">
    <location>
        <begin position="152"/>
        <end position="169"/>
    </location>
</feature>
<feature type="transmembrane region" description="Helical" evidence="1">
    <location>
        <begin position="220"/>
        <end position="242"/>
    </location>
</feature>
<gene>
    <name evidence="2" type="ORF">QUG98_05815</name>
</gene>
<name>A0ABT7TEG7_9MICO</name>
<evidence type="ECO:0000313" key="2">
    <source>
        <dbReference type="EMBL" id="MDM7887967.1"/>
    </source>
</evidence>
<organism evidence="2 3">
    <name type="scientific">Curtobacterium subtropicum</name>
    <dbReference type="NCBI Taxonomy" id="3055138"/>
    <lineage>
        <taxon>Bacteria</taxon>
        <taxon>Bacillati</taxon>
        <taxon>Actinomycetota</taxon>
        <taxon>Actinomycetes</taxon>
        <taxon>Micrococcales</taxon>
        <taxon>Microbacteriaceae</taxon>
        <taxon>Curtobacterium</taxon>
    </lineage>
</organism>
<dbReference type="Pfam" id="PF13803">
    <property type="entry name" value="DUF4184"/>
    <property type="match status" value="1"/>
</dbReference>